<dbReference type="OrthoDB" id="76at10239"/>
<dbReference type="EMBL" id="FM164764">
    <property type="protein sequence ID" value="CAQ58467.1"/>
    <property type="molecule type" value="Genomic_DNA"/>
</dbReference>
<reference evidence="1 2" key="1">
    <citation type="journal article" date="2008" name="J. Bacteriol.">
        <title>SRV, a new viral isolate from Stygiolobus and general properties of the crenarchaeal rudiviruses and their virus-host interactions.</title>
        <authorList>
            <person name="Vestergaard G."/>
            <person name="Shah S.A."/>
            <person name="Bize A."/>
            <person name="Reitberger W."/>
            <person name="Reuter M."/>
            <person name="Phan H."/>
            <person name="Briegel A."/>
            <person name="Rachel R."/>
            <person name="Garrett R.A."/>
            <person name="Prangishvili D."/>
        </authorList>
    </citation>
    <scope>NUCLEOTIDE SEQUENCE [LARGE SCALE GENOMIC DNA]</scope>
</reference>
<dbReference type="GeneID" id="20964539"/>
<organism evidence="1 2">
    <name type="scientific">Stygiolobus rod-shaped virus</name>
    <dbReference type="NCBI Taxonomy" id="537009"/>
    <lineage>
        <taxon>Viruses</taxon>
        <taxon>Adnaviria</taxon>
        <taxon>Zilligvirae</taxon>
        <taxon>Taleaviricota</taxon>
        <taxon>Tokiviricetes</taxon>
        <taxon>Ligamenvirales</taxon>
        <taxon>Rudiviridae</taxon>
        <taxon>Azorudivirus</taxon>
        <taxon>Azorudivirus furnasense</taxon>
        <taxon>Azorudivirus SRV</taxon>
    </lineage>
</organism>
<dbReference type="RefSeq" id="YP_009094251.1">
    <property type="nucleotide sequence ID" value="NC_025375.1"/>
</dbReference>
<dbReference type="Proteomes" id="UP000203343">
    <property type="component" value="Segment"/>
</dbReference>
<name>B6EFD2_9VIRU</name>
<proteinExistence type="predicted"/>
<accession>B6EFD2</accession>
<evidence type="ECO:0000313" key="2">
    <source>
        <dbReference type="Proteomes" id="UP000203343"/>
    </source>
</evidence>
<dbReference type="KEGG" id="vg:20964539"/>
<evidence type="ECO:0000313" key="1">
    <source>
        <dbReference type="EMBL" id="CAQ58467.1"/>
    </source>
</evidence>
<protein>
    <submittedName>
        <fullName evidence="1">Uncharacterized protein</fullName>
    </submittedName>
</protein>
<sequence>MSFLLNLGDLGTFFSDELLNLEKIVNFISTDFINFANAVIDDLENSINIIYQLLSQTATFIQNAITDIVNSIESFAIGILPTLEGIGKTIANTFTTFLPDLENFAGYVVNSLYGVAKDIGNVFAQFTYSLINDLFTALANGFQFIGPALPNILNLLTPFILPLMIGRGLPTIVEKVSDLLPEFELDLSPLGFGMKLPIKFGPILEKISEAITDILKDINNEVITTIKESLKEPFVSDFKISFRKIFNEIGLGDIPFADPSFANIQNWVAARSFEELKDHFEETLLLTGFPAWFTDAYLQPPVDDYIPRNPLFKPVSIRDIITAVQVGILDSSALSQYAYNNLITPKTAKLMYQNSNIRLLQRAVEQGLRQFVVTPEKAYQEIINNLNLAGKDLYLKVFNLEYDYAVQRIVRQFLRSLLSRALSNFGRPYIDISYLEKTVQTLFNELGYPKEVKTIFNVMIEQSQLIQNNQLLFQQLEKQVQLGIYDKKTIENLLKENNFNVSLATTILQYAYNYSLVNSQIKLLQSQLRSFQISVKDAERELKKLGLASPIIDNIISEYYTEQITNIQLKYYERLIQKGYINTQKAEQELKALGIDKNFIDIFISQNSRLIDIESTIKYLEFLLKNFFISERDFEQKLKALHISDALIQALITQYFQEPFLQLQLKYIEELASQLAISSDQMTSELKKLGMTSEIANIYSNLYYYRYYIPKLASYYRSLASHGILQTSKEIPENLVKFDIQLAYQEYVLATELRYIEENLKDLTISPKDAISQLQKLGLSSEIANLLVNIYTPTLYNIHTLIQNIVDGKLYKVGKVPVDTSGIANELKKLNIPDNQINILIDQYATSFALRIWEKYLPSLSDITNAIRYNYPIHQLVELSFIPAELFNLHANLQQYILEGQEAHSLKTDYINLLTYGVQNSQLEQLFVKYGVTSNLLQLYKLESQIRKLLTMYQELYITPSKALSMSEYLPNPDQFIQKVFTEYNVPVDLQNIYLQYAKNKRLSRYISEIISTINLLFERGKIDLNTALGYLQQFKQYGLTDEEINLIKLNWQLRSMYK</sequence>
<keyword evidence="2" id="KW-1185">Reference proteome</keyword>